<evidence type="ECO:0000256" key="8">
    <source>
        <dbReference type="ARBA" id="ARBA00022679"/>
    </source>
</evidence>
<dbReference type="Gene3D" id="1.10.1610.10">
    <property type="match status" value="1"/>
</dbReference>
<evidence type="ECO:0000313" key="12">
    <source>
        <dbReference type="Proteomes" id="UP000824211"/>
    </source>
</evidence>
<evidence type="ECO:0000256" key="6">
    <source>
        <dbReference type="ARBA" id="ARBA00022573"/>
    </source>
</evidence>
<evidence type="ECO:0000313" key="11">
    <source>
        <dbReference type="EMBL" id="HJB58758.1"/>
    </source>
</evidence>
<dbReference type="EC" id="2.4.2.21" evidence="4 10"/>
<evidence type="ECO:0000256" key="5">
    <source>
        <dbReference type="ARBA" id="ARBA00015486"/>
    </source>
</evidence>
<evidence type="ECO:0000256" key="2">
    <source>
        <dbReference type="ARBA" id="ARBA00005049"/>
    </source>
</evidence>
<keyword evidence="6" id="KW-0169">Cobalamin biosynthesis</keyword>
<accession>A0A9D2MFP7</accession>
<dbReference type="GO" id="GO:0009236">
    <property type="term" value="P:cobalamin biosynthetic process"/>
    <property type="evidence" value="ECO:0007669"/>
    <property type="project" value="UniProtKB-UniRule"/>
</dbReference>
<dbReference type="PANTHER" id="PTHR43463:SF1">
    <property type="entry name" value="NICOTINATE-NUCLEOTIDE--DIMETHYLBENZIMIDAZOLE PHOSPHORIBOSYLTRANSFERASE"/>
    <property type="match status" value="1"/>
</dbReference>
<proteinExistence type="inferred from homology"/>
<evidence type="ECO:0000256" key="10">
    <source>
        <dbReference type="NCBIfam" id="TIGR03160"/>
    </source>
</evidence>
<comment type="pathway">
    <text evidence="2">Nucleoside biosynthesis; alpha-ribazole biosynthesis; alpha-ribazole from 5,6-dimethylbenzimidazole: step 1/2.</text>
</comment>
<evidence type="ECO:0000256" key="7">
    <source>
        <dbReference type="ARBA" id="ARBA00022676"/>
    </source>
</evidence>
<evidence type="ECO:0000256" key="4">
    <source>
        <dbReference type="ARBA" id="ARBA00011991"/>
    </source>
</evidence>
<dbReference type="AlphaFoldDB" id="A0A9D2MFP7"/>
<evidence type="ECO:0000256" key="1">
    <source>
        <dbReference type="ARBA" id="ARBA00002197"/>
    </source>
</evidence>
<dbReference type="PANTHER" id="PTHR43463">
    <property type="entry name" value="NICOTINATE-NUCLEOTIDE--DIMETHYLBENZIMIDAZOLE PHOSPHORIBOSYLTRANSFERASE"/>
    <property type="match status" value="1"/>
</dbReference>
<organism evidence="11 12">
    <name type="scientific">Candidatus Faecalibacterium faecipullorum</name>
    <dbReference type="NCBI Taxonomy" id="2838578"/>
    <lineage>
        <taxon>Bacteria</taxon>
        <taxon>Bacillati</taxon>
        <taxon>Bacillota</taxon>
        <taxon>Clostridia</taxon>
        <taxon>Eubacteriales</taxon>
        <taxon>Oscillospiraceae</taxon>
        <taxon>Faecalibacterium</taxon>
    </lineage>
</organism>
<dbReference type="CDD" id="cd02439">
    <property type="entry name" value="DMB-PRT_CobT"/>
    <property type="match status" value="1"/>
</dbReference>
<dbReference type="EMBL" id="DWXX01000068">
    <property type="protein sequence ID" value="HJB58758.1"/>
    <property type="molecule type" value="Genomic_DNA"/>
</dbReference>
<dbReference type="NCBIfam" id="TIGR03160">
    <property type="entry name" value="cobT_DBIPRT"/>
    <property type="match status" value="1"/>
</dbReference>
<sequence length="360" mass="35720">MLHFDTIDALCAAASAPADEAARAEAHRRWASLAHPLGSLGALETMLEDAAALTGSADLSFEKRAVLVLCADNGVVARGVTQTGPEATAAVARGLAAGRSPVCRMAQAARCAVVPVDMGILDFAPTAGVLSRRVGNGTADITRGPAMTRAQAEQAVLTGAALAAAQAGAGVRLLATGEMGIGNTTTSAAVACTLLGRPAEDFTGRGAGLSDAGLACKVAAVRAALAVNRPDPADPLDVLAKVGGFDLAGLCGVFLGGAAARVPVLADGLISTVAALCAVRLCPGAGKAVFASHVSAEPAGQAVLDALGRRPLITAGMRLGEGTGAVASIPLWEMARAVYAESYSFAQCGVAAYTPQQGGV</sequence>
<comment type="function">
    <text evidence="1">Catalyzes the synthesis of alpha-ribazole-5'-phosphate from nicotinate mononucleotide (NAMN) and 5,6-dimethylbenzimidazole (DMB).</text>
</comment>
<dbReference type="Pfam" id="PF02277">
    <property type="entry name" value="DBI_PRT"/>
    <property type="match status" value="1"/>
</dbReference>
<dbReference type="FunFam" id="3.40.50.10210:FF:000001">
    <property type="entry name" value="Nicotinate-nucleotide--dimethylbenzimidazole phosphoribosyltransferase"/>
    <property type="match status" value="1"/>
</dbReference>
<dbReference type="InterPro" id="IPR023195">
    <property type="entry name" value="Nict_dMeBzImd_PRibTrfase_N"/>
</dbReference>
<dbReference type="InterPro" id="IPR017846">
    <property type="entry name" value="Nict_dMeBzImd_PRibTrfase_bact"/>
</dbReference>
<evidence type="ECO:0000256" key="9">
    <source>
        <dbReference type="ARBA" id="ARBA00047340"/>
    </source>
</evidence>
<protein>
    <recommendedName>
        <fullName evidence="5 10">Nicotinate-nucleotide--dimethylbenzimidazole phosphoribosyltransferase</fullName>
        <ecNumber evidence="4 10">2.4.2.21</ecNumber>
    </recommendedName>
</protein>
<dbReference type="InterPro" id="IPR036087">
    <property type="entry name" value="Nict_dMeBzImd_PRibTrfase_sf"/>
</dbReference>
<comment type="similarity">
    <text evidence="3">Belongs to the CobT family.</text>
</comment>
<name>A0A9D2MFP7_9FIRM</name>
<dbReference type="NCBIfam" id="NF000996">
    <property type="entry name" value="PRK00105.1"/>
    <property type="match status" value="1"/>
</dbReference>
<keyword evidence="7 11" id="KW-0328">Glycosyltransferase</keyword>
<dbReference type="Gene3D" id="3.40.50.10210">
    <property type="match status" value="1"/>
</dbReference>
<reference evidence="11" key="1">
    <citation type="journal article" date="2021" name="PeerJ">
        <title>Extensive microbial diversity within the chicken gut microbiome revealed by metagenomics and culture.</title>
        <authorList>
            <person name="Gilroy R."/>
            <person name="Ravi A."/>
            <person name="Getino M."/>
            <person name="Pursley I."/>
            <person name="Horton D.L."/>
            <person name="Alikhan N.F."/>
            <person name="Baker D."/>
            <person name="Gharbi K."/>
            <person name="Hall N."/>
            <person name="Watson M."/>
            <person name="Adriaenssens E.M."/>
            <person name="Foster-Nyarko E."/>
            <person name="Jarju S."/>
            <person name="Secka A."/>
            <person name="Antonio M."/>
            <person name="Oren A."/>
            <person name="Chaudhuri R.R."/>
            <person name="La Ragione R."/>
            <person name="Hildebrand F."/>
            <person name="Pallen M.J."/>
        </authorList>
    </citation>
    <scope>NUCLEOTIDE SEQUENCE</scope>
    <source>
        <strain evidence="11">ChiHjej9B8-13557</strain>
    </source>
</reference>
<dbReference type="Proteomes" id="UP000824211">
    <property type="component" value="Unassembled WGS sequence"/>
</dbReference>
<keyword evidence="8 11" id="KW-0808">Transferase</keyword>
<gene>
    <name evidence="11" type="primary">cobT</name>
    <name evidence="11" type="ORF">H9771_03710</name>
</gene>
<evidence type="ECO:0000256" key="3">
    <source>
        <dbReference type="ARBA" id="ARBA00007110"/>
    </source>
</evidence>
<dbReference type="GO" id="GO:0008939">
    <property type="term" value="F:nicotinate-nucleotide-dimethylbenzimidazole phosphoribosyltransferase activity"/>
    <property type="evidence" value="ECO:0007669"/>
    <property type="project" value="UniProtKB-UniRule"/>
</dbReference>
<comment type="caution">
    <text evidence="11">The sequence shown here is derived from an EMBL/GenBank/DDBJ whole genome shotgun (WGS) entry which is preliminary data.</text>
</comment>
<comment type="catalytic activity">
    <reaction evidence="9">
        <text>5,6-dimethylbenzimidazole + nicotinate beta-D-ribonucleotide = alpha-ribazole 5'-phosphate + nicotinate + H(+)</text>
        <dbReference type="Rhea" id="RHEA:11196"/>
        <dbReference type="ChEBI" id="CHEBI:15378"/>
        <dbReference type="ChEBI" id="CHEBI:15890"/>
        <dbReference type="ChEBI" id="CHEBI:32544"/>
        <dbReference type="ChEBI" id="CHEBI:57502"/>
        <dbReference type="ChEBI" id="CHEBI:57918"/>
        <dbReference type="EC" id="2.4.2.21"/>
    </reaction>
</comment>
<dbReference type="SUPFAM" id="SSF52733">
    <property type="entry name" value="Nicotinate mononucleotide:5,6-dimethylbenzimidazole phosphoribosyltransferase (CobT)"/>
    <property type="match status" value="1"/>
</dbReference>
<reference evidence="11" key="2">
    <citation type="submission" date="2021-04" db="EMBL/GenBank/DDBJ databases">
        <authorList>
            <person name="Gilroy R."/>
        </authorList>
    </citation>
    <scope>NUCLEOTIDE SEQUENCE</scope>
    <source>
        <strain evidence="11">ChiHjej9B8-13557</strain>
    </source>
</reference>
<dbReference type="InterPro" id="IPR003200">
    <property type="entry name" value="Nict_dMeBzImd_PRibTrfase"/>
</dbReference>